<sequence>MGILLWFGQNLFGLSSKTFGVACNKPSALATFLNCENECPNDALAVAIVTAVLPDLLADLMAVLVVTAALPDLLMDLMAVLEALMVVLEALMAAAVAFMVAIRGDNPQL</sequence>
<accession>A0A915DB73</accession>
<reference evidence="3" key="1">
    <citation type="submission" date="2022-11" db="UniProtKB">
        <authorList>
            <consortium name="WormBaseParasite"/>
        </authorList>
    </citation>
    <scope>IDENTIFICATION</scope>
</reference>
<dbReference type="Proteomes" id="UP000887574">
    <property type="component" value="Unplaced"/>
</dbReference>
<feature type="transmembrane region" description="Helical" evidence="1">
    <location>
        <begin position="77"/>
        <end position="102"/>
    </location>
</feature>
<evidence type="ECO:0000313" key="3">
    <source>
        <dbReference type="WBParaSite" id="jg17799"/>
    </source>
</evidence>
<proteinExistence type="predicted"/>
<dbReference type="AlphaFoldDB" id="A0A915DB73"/>
<dbReference type="WBParaSite" id="jg17799">
    <property type="protein sequence ID" value="jg17799"/>
    <property type="gene ID" value="jg17799"/>
</dbReference>
<name>A0A915DB73_9BILA</name>
<feature type="transmembrane region" description="Helical" evidence="1">
    <location>
        <begin position="44"/>
        <end position="70"/>
    </location>
</feature>
<evidence type="ECO:0000256" key="1">
    <source>
        <dbReference type="SAM" id="Phobius"/>
    </source>
</evidence>
<keyword evidence="1" id="KW-0812">Transmembrane</keyword>
<protein>
    <submittedName>
        <fullName evidence="3">Uncharacterized protein</fullName>
    </submittedName>
</protein>
<organism evidence="2 3">
    <name type="scientific">Ditylenchus dipsaci</name>
    <dbReference type="NCBI Taxonomy" id="166011"/>
    <lineage>
        <taxon>Eukaryota</taxon>
        <taxon>Metazoa</taxon>
        <taxon>Ecdysozoa</taxon>
        <taxon>Nematoda</taxon>
        <taxon>Chromadorea</taxon>
        <taxon>Rhabditida</taxon>
        <taxon>Tylenchina</taxon>
        <taxon>Tylenchomorpha</taxon>
        <taxon>Sphaerularioidea</taxon>
        <taxon>Anguinidae</taxon>
        <taxon>Anguininae</taxon>
        <taxon>Ditylenchus</taxon>
    </lineage>
</organism>
<keyword evidence="1" id="KW-0472">Membrane</keyword>
<keyword evidence="2" id="KW-1185">Reference proteome</keyword>
<keyword evidence="1" id="KW-1133">Transmembrane helix</keyword>
<evidence type="ECO:0000313" key="2">
    <source>
        <dbReference type="Proteomes" id="UP000887574"/>
    </source>
</evidence>